<evidence type="ECO:0000256" key="9">
    <source>
        <dbReference type="ARBA" id="ARBA00023299"/>
    </source>
</evidence>
<evidence type="ECO:0000256" key="4">
    <source>
        <dbReference type="ARBA" id="ARBA00022576"/>
    </source>
</evidence>
<keyword evidence="4 12" id="KW-0032">Aminotransferase</keyword>
<dbReference type="SUPFAM" id="SSF53383">
    <property type="entry name" value="PLP-dependent transferases"/>
    <property type="match status" value="1"/>
</dbReference>
<evidence type="ECO:0000256" key="5">
    <source>
        <dbReference type="ARBA" id="ARBA00022605"/>
    </source>
</evidence>
<evidence type="ECO:0000256" key="11">
    <source>
        <dbReference type="ARBA" id="ARBA00049007"/>
    </source>
</evidence>
<feature type="modified residue" description="N6-(pyridoxal phosphate)lysine" evidence="12">
    <location>
        <position position="188"/>
    </location>
</feature>
<feature type="binding site" evidence="12">
    <location>
        <position position="40"/>
    </location>
    <ligand>
        <name>L-glutamate</name>
        <dbReference type="ChEBI" id="CHEBI:29985"/>
    </ligand>
</feature>
<comment type="catalytic activity">
    <reaction evidence="10 12">
        <text>4-(phosphooxy)-L-threonine + 2-oxoglutarate = (R)-3-hydroxy-2-oxo-4-phosphooxybutanoate + L-glutamate</text>
        <dbReference type="Rhea" id="RHEA:16573"/>
        <dbReference type="ChEBI" id="CHEBI:16810"/>
        <dbReference type="ChEBI" id="CHEBI:29985"/>
        <dbReference type="ChEBI" id="CHEBI:58452"/>
        <dbReference type="ChEBI" id="CHEBI:58538"/>
        <dbReference type="EC" id="2.6.1.52"/>
    </reaction>
</comment>
<dbReference type="FunFam" id="3.90.1150.10:FF:000006">
    <property type="entry name" value="Phosphoserine aminotransferase"/>
    <property type="match status" value="1"/>
</dbReference>
<comment type="similarity">
    <text evidence="3 12">Belongs to the class-V pyridoxal-phosphate-dependent aminotransferase family. SerC subfamily.</text>
</comment>
<keyword evidence="9 12" id="KW-0718">Serine biosynthesis</keyword>
<name>A0A317T7T4_9CHLB</name>
<dbReference type="RefSeq" id="WP_110023516.1">
    <property type="nucleotide sequence ID" value="NZ_PDNZ01000005.1"/>
</dbReference>
<feature type="binding site" evidence="12">
    <location>
        <position position="187"/>
    </location>
    <ligand>
        <name>pyridoxal 5'-phosphate</name>
        <dbReference type="ChEBI" id="CHEBI:597326"/>
    </ligand>
</feature>
<keyword evidence="5 12" id="KW-0028">Amino-acid biosynthesis</keyword>
<keyword evidence="15" id="KW-1185">Reference proteome</keyword>
<comment type="caution">
    <text evidence="12">Lacks conserved residue(s) required for the propagation of feature annotation.</text>
</comment>
<evidence type="ECO:0000256" key="3">
    <source>
        <dbReference type="ARBA" id="ARBA00006904"/>
    </source>
</evidence>
<dbReference type="GO" id="GO:0006564">
    <property type="term" value="P:L-serine biosynthetic process"/>
    <property type="evidence" value="ECO:0007669"/>
    <property type="project" value="UniProtKB-UniRule"/>
</dbReference>
<dbReference type="PANTHER" id="PTHR43247:SF1">
    <property type="entry name" value="PHOSPHOSERINE AMINOTRANSFERASE"/>
    <property type="match status" value="1"/>
</dbReference>
<dbReference type="EMBL" id="PDNZ01000005">
    <property type="protein sequence ID" value="PWW81857.1"/>
    <property type="molecule type" value="Genomic_DNA"/>
</dbReference>
<dbReference type="HAMAP" id="MF_00160">
    <property type="entry name" value="SerC_aminotrans_5"/>
    <property type="match status" value="1"/>
</dbReference>
<dbReference type="InterPro" id="IPR000192">
    <property type="entry name" value="Aminotrans_V_dom"/>
</dbReference>
<dbReference type="EC" id="2.6.1.52" evidence="12"/>
<dbReference type="InterPro" id="IPR015424">
    <property type="entry name" value="PyrdxlP-dep_Trfase"/>
</dbReference>
<proteinExistence type="inferred from homology"/>
<accession>A0A317T7T4</accession>
<dbReference type="PIRSF" id="PIRSF000525">
    <property type="entry name" value="SerC"/>
    <property type="match status" value="1"/>
</dbReference>
<dbReference type="Gene3D" id="3.90.1150.10">
    <property type="entry name" value="Aspartate Aminotransferase, domain 1"/>
    <property type="match status" value="1"/>
</dbReference>
<organism evidence="14 15">
    <name type="scientific">Prosthecochloris marina</name>
    <dbReference type="NCBI Taxonomy" id="2017681"/>
    <lineage>
        <taxon>Bacteria</taxon>
        <taxon>Pseudomonadati</taxon>
        <taxon>Chlorobiota</taxon>
        <taxon>Chlorobiia</taxon>
        <taxon>Chlorobiales</taxon>
        <taxon>Chlorobiaceae</taxon>
        <taxon>Prosthecochloris</taxon>
    </lineage>
</organism>
<reference evidence="15" key="1">
    <citation type="submission" date="2017-10" db="EMBL/GenBank/DDBJ databases">
        <authorList>
            <person name="Gaisin V.A."/>
            <person name="Rysina M.S."/>
            <person name="Grouzdev D.S."/>
        </authorList>
    </citation>
    <scope>NUCLEOTIDE SEQUENCE [LARGE SCALE GENOMIC DNA]</scope>
    <source>
        <strain evidence="15">V1</strain>
    </source>
</reference>
<dbReference type="PANTHER" id="PTHR43247">
    <property type="entry name" value="PHOSPHOSERINE AMINOTRANSFERASE"/>
    <property type="match status" value="1"/>
</dbReference>
<evidence type="ECO:0000313" key="15">
    <source>
        <dbReference type="Proteomes" id="UP000246278"/>
    </source>
</evidence>
<feature type="binding site" evidence="12">
    <location>
        <position position="164"/>
    </location>
    <ligand>
        <name>pyridoxal 5'-phosphate</name>
        <dbReference type="ChEBI" id="CHEBI:597326"/>
    </ligand>
</feature>
<evidence type="ECO:0000256" key="6">
    <source>
        <dbReference type="ARBA" id="ARBA00022679"/>
    </source>
</evidence>
<dbReference type="GO" id="GO:0005737">
    <property type="term" value="C:cytoplasm"/>
    <property type="evidence" value="ECO:0007669"/>
    <property type="project" value="UniProtKB-SubCell"/>
</dbReference>
<dbReference type="UniPathway" id="UPA00244">
    <property type="reaction ID" value="UER00311"/>
</dbReference>
<evidence type="ECO:0000256" key="2">
    <source>
        <dbReference type="ARBA" id="ARBA00005099"/>
    </source>
</evidence>
<evidence type="ECO:0000256" key="8">
    <source>
        <dbReference type="ARBA" id="ARBA00023096"/>
    </source>
</evidence>
<comment type="subunit">
    <text evidence="12">Homodimer.</text>
</comment>
<comment type="caution">
    <text evidence="14">The sequence shown here is derived from an EMBL/GenBank/DDBJ whole genome shotgun (WGS) entry which is preliminary data.</text>
</comment>
<dbReference type="GO" id="GO:0008615">
    <property type="term" value="P:pyridoxine biosynthetic process"/>
    <property type="evidence" value="ECO:0007669"/>
    <property type="project" value="UniProtKB-UniRule"/>
</dbReference>
<evidence type="ECO:0000313" key="14">
    <source>
        <dbReference type="EMBL" id="PWW81857.1"/>
    </source>
</evidence>
<dbReference type="GO" id="GO:0030170">
    <property type="term" value="F:pyridoxal phosphate binding"/>
    <property type="evidence" value="ECO:0007669"/>
    <property type="project" value="UniProtKB-UniRule"/>
</dbReference>
<comment type="function">
    <text evidence="12">Catalyzes the reversible conversion of 3-phosphohydroxypyruvate to phosphoserine and of 3-hydroxy-2-oxo-4-phosphonooxybutanoate to phosphohydroxythreonine.</text>
</comment>
<dbReference type="InterPro" id="IPR022278">
    <property type="entry name" value="Pser_aminoTfrase"/>
</dbReference>
<evidence type="ECO:0000259" key="13">
    <source>
        <dbReference type="Pfam" id="PF00266"/>
    </source>
</evidence>
<evidence type="ECO:0000256" key="12">
    <source>
        <dbReference type="HAMAP-Rule" id="MF_00160"/>
    </source>
</evidence>
<comment type="pathway">
    <text evidence="2 12">Amino-acid biosynthesis; L-serine biosynthesis; L-serine from 3-phospho-D-glycerate: step 2/3.</text>
</comment>
<evidence type="ECO:0000256" key="1">
    <source>
        <dbReference type="ARBA" id="ARBA00004915"/>
    </source>
</evidence>
<dbReference type="Proteomes" id="UP000246278">
    <property type="component" value="Unassembled WGS sequence"/>
</dbReference>
<comment type="cofactor">
    <cofactor evidence="12">
        <name>pyridoxal 5'-phosphate</name>
        <dbReference type="ChEBI" id="CHEBI:597326"/>
    </cofactor>
    <text evidence="12">Binds 1 pyridoxal phosphate per subunit.</text>
</comment>
<protein>
    <recommendedName>
        <fullName evidence="12">Phosphoserine aminotransferase</fullName>
        <ecNumber evidence="12">2.6.1.52</ecNumber>
    </recommendedName>
    <alternativeName>
        <fullName evidence="12">Phosphohydroxythreonine aminotransferase</fullName>
        <shortName evidence="12">PSAT</shortName>
    </alternativeName>
</protein>
<comment type="subcellular location">
    <subcellularLocation>
        <location evidence="12">Cytoplasm</location>
    </subcellularLocation>
</comment>
<comment type="pathway">
    <text evidence="1 12">Cofactor biosynthesis; pyridoxine 5'-phosphate biosynthesis; pyridoxine 5'-phosphate from D-erythrose 4-phosphate: step 3/5.</text>
</comment>
<feature type="domain" description="Aminotransferase class V" evidence="13">
    <location>
        <begin position="3"/>
        <end position="341"/>
    </location>
</feature>
<evidence type="ECO:0000256" key="7">
    <source>
        <dbReference type="ARBA" id="ARBA00022898"/>
    </source>
</evidence>
<dbReference type="GO" id="GO:0004648">
    <property type="term" value="F:O-phospho-L-serine:2-oxoglutarate aminotransferase activity"/>
    <property type="evidence" value="ECO:0007669"/>
    <property type="project" value="UniProtKB-UniRule"/>
</dbReference>
<dbReference type="NCBIfam" id="NF003764">
    <property type="entry name" value="PRK05355.1"/>
    <property type="match status" value="1"/>
</dbReference>
<dbReference type="InterPro" id="IPR015422">
    <property type="entry name" value="PyrdxlP-dep_Trfase_small"/>
</dbReference>
<dbReference type="Gene3D" id="3.40.640.10">
    <property type="entry name" value="Type I PLP-dependent aspartate aminotransferase-like (Major domain)"/>
    <property type="match status" value="1"/>
</dbReference>
<evidence type="ECO:0000256" key="10">
    <source>
        <dbReference type="ARBA" id="ARBA00047630"/>
    </source>
</evidence>
<gene>
    <name evidence="12" type="primary">serC</name>
    <name evidence="14" type="ORF">CR164_08545</name>
</gene>
<dbReference type="OrthoDB" id="9809412at2"/>
<keyword evidence="8 12" id="KW-0664">Pyridoxine biosynthesis</keyword>
<feature type="binding site" evidence="12">
    <location>
        <begin position="74"/>
        <end position="75"/>
    </location>
    <ligand>
        <name>pyridoxal 5'-phosphate</name>
        <dbReference type="ChEBI" id="CHEBI:597326"/>
    </ligand>
</feature>
<comment type="catalytic activity">
    <reaction evidence="11 12">
        <text>O-phospho-L-serine + 2-oxoglutarate = 3-phosphooxypyruvate + L-glutamate</text>
        <dbReference type="Rhea" id="RHEA:14329"/>
        <dbReference type="ChEBI" id="CHEBI:16810"/>
        <dbReference type="ChEBI" id="CHEBI:18110"/>
        <dbReference type="ChEBI" id="CHEBI:29985"/>
        <dbReference type="ChEBI" id="CHEBI:57524"/>
        <dbReference type="EC" id="2.6.1.52"/>
    </reaction>
</comment>
<dbReference type="UniPathway" id="UPA00135">
    <property type="reaction ID" value="UER00197"/>
</dbReference>
<feature type="binding site" evidence="12">
    <location>
        <position position="100"/>
    </location>
    <ligand>
        <name>pyridoxal 5'-phosphate</name>
        <dbReference type="ChEBI" id="CHEBI:597326"/>
    </ligand>
</feature>
<keyword evidence="7 12" id="KW-0663">Pyridoxal phosphate</keyword>
<sequence>MPYNFYAGPCKLPESVIERIRNEFTDYRGSGMSVMEISHRAQPVLDLLERTQEKIRRLMGLAVDDDVLLLQGGGTLQFSMIPMNLSAAGDPVDYIDSGYWAAKAIEAARQLERDVHVAGKAHDTIPTALDIRADARYLHVCTNNTVMGTQWQGIPESRVPLVADMSSDILSRNIDTGRFALIYAHAQKTIGAAGVTVVIVPRKTQEMIQPGLPSFFDYRTHADAGSNHHTPPVFAIYVVECMLDWLEKEVGGLDTMETLNRDKAALLYETLDASTLFRCPVPSESRSMMNVVFDAVNPEIVSIFSQKAEEAGLLGLQGHRSRGGFRASLYNAVTLEEVETLAGFITDFEHCYG</sequence>
<feature type="binding site" evidence="12">
    <location>
        <position position="145"/>
    </location>
    <ligand>
        <name>pyridoxal 5'-phosphate</name>
        <dbReference type="ChEBI" id="CHEBI:597326"/>
    </ligand>
</feature>
<keyword evidence="6 12" id="KW-0808">Transferase</keyword>
<dbReference type="AlphaFoldDB" id="A0A317T7T4"/>
<dbReference type="FunFam" id="3.40.640.10:FF:000010">
    <property type="entry name" value="Phosphoserine aminotransferase"/>
    <property type="match status" value="1"/>
</dbReference>
<keyword evidence="12" id="KW-0963">Cytoplasm</keyword>
<dbReference type="Pfam" id="PF00266">
    <property type="entry name" value="Aminotran_5"/>
    <property type="match status" value="1"/>
</dbReference>
<dbReference type="InterPro" id="IPR015421">
    <property type="entry name" value="PyrdxlP-dep_Trfase_major"/>
</dbReference>